<feature type="region of interest" description="Disordered" evidence="1">
    <location>
        <begin position="116"/>
        <end position="141"/>
    </location>
</feature>
<keyword evidence="3" id="KW-1185">Reference proteome</keyword>
<dbReference type="RefSeq" id="WP_169348251.1">
    <property type="nucleotide sequence ID" value="NZ_JABBJJ010000163.1"/>
</dbReference>
<evidence type="ECO:0000256" key="1">
    <source>
        <dbReference type="SAM" id="MobiDB-lite"/>
    </source>
</evidence>
<feature type="compositionally biased region" description="Low complexity" evidence="1">
    <location>
        <begin position="116"/>
        <end position="133"/>
    </location>
</feature>
<gene>
    <name evidence="2" type="ORF">HG543_29620</name>
</gene>
<dbReference type="Proteomes" id="UP000518300">
    <property type="component" value="Unassembled WGS sequence"/>
</dbReference>
<reference evidence="2 3" key="1">
    <citation type="submission" date="2020-04" db="EMBL/GenBank/DDBJ databases">
        <title>Draft genome of Pyxidicoccus fallax type strain.</title>
        <authorList>
            <person name="Whitworth D.E."/>
        </authorList>
    </citation>
    <scope>NUCLEOTIDE SEQUENCE [LARGE SCALE GENOMIC DNA]</scope>
    <source>
        <strain evidence="2 3">DSM 14698</strain>
    </source>
</reference>
<dbReference type="EMBL" id="JABBJJ010000163">
    <property type="protein sequence ID" value="NMO18993.1"/>
    <property type="molecule type" value="Genomic_DNA"/>
</dbReference>
<accession>A0A848LMZ8</accession>
<sequence>MLSRAHTLARLTATLLVALWALQPLGALLHVRDAHAHRYCPQHQAFEETANGKGQGVARLASERSPQLTALPAAGTDAAGLTHETCPVLGSSSRDEASAPNEEPLILEHLAVSRPATAPPSVAAPLPVLATAPKASPPARG</sequence>
<name>A0A848LMZ8_9BACT</name>
<organism evidence="2 3">
    <name type="scientific">Pyxidicoccus fallax</name>
    <dbReference type="NCBI Taxonomy" id="394095"/>
    <lineage>
        <taxon>Bacteria</taxon>
        <taxon>Pseudomonadati</taxon>
        <taxon>Myxococcota</taxon>
        <taxon>Myxococcia</taxon>
        <taxon>Myxococcales</taxon>
        <taxon>Cystobacterineae</taxon>
        <taxon>Myxococcaceae</taxon>
        <taxon>Pyxidicoccus</taxon>
    </lineage>
</organism>
<comment type="caution">
    <text evidence="2">The sequence shown here is derived from an EMBL/GenBank/DDBJ whole genome shotgun (WGS) entry which is preliminary data.</text>
</comment>
<dbReference type="AlphaFoldDB" id="A0A848LMZ8"/>
<proteinExistence type="predicted"/>
<protein>
    <submittedName>
        <fullName evidence="2">Uncharacterized protein</fullName>
    </submittedName>
</protein>
<evidence type="ECO:0000313" key="2">
    <source>
        <dbReference type="EMBL" id="NMO18993.1"/>
    </source>
</evidence>
<evidence type="ECO:0000313" key="3">
    <source>
        <dbReference type="Proteomes" id="UP000518300"/>
    </source>
</evidence>